<protein>
    <submittedName>
        <fullName evidence="1">Uncharacterized protein</fullName>
    </submittedName>
</protein>
<evidence type="ECO:0000313" key="1">
    <source>
        <dbReference type="EMBL" id="CAH9096533.1"/>
    </source>
</evidence>
<evidence type="ECO:0000313" key="2">
    <source>
        <dbReference type="Proteomes" id="UP001152484"/>
    </source>
</evidence>
<gene>
    <name evidence="1" type="ORF">CEURO_LOCUS13445</name>
</gene>
<keyword evidence="2" id="KW-1185">Reference proteome</keyword>
<dbReference type="Proteomes" id="UP001152484">
    <property type="component" value="Unassembled WGS sequence"/>
</dbReference>
<dbReference type="EMBL" id="CAMAPE010000035">
    <property type="protein sequence ID" value="CAH9096533.1"/>
    <property type="molecule type" value="Genomic_DNA"/>
</dbReference>
<accession>A0A9P0ZDT7</accession>
<organism evidence="1 2">
    <name type="scientific">Cuscuta europaea</name>
    <name type="common">European dodder</name>
    <dbReference type="NCBI Taxonomy" id="41803"/>
    <lineage>
        <taxon>Eukaryota</taxon>
        <taxon>Viridiplantae</taxon>
        <taxon>Streptophyta</taxon>
        <taxon>Embryophyta</taxon>
        <taxon>Tracheophyta</taxon>
        <taxon>Spermatophyta</taxon>
        <taxon>Magnoliopsida</taxon>
        <taxon>eudicotyledons</taxon>
        <taxon>Gunneridae</taxon>
        <taxon>Pentapetalae</taxon>
        <taxon>asterids</taxon>
        <taxon>lamiids</taxon>
        <taxon>Solanales</taxon>
        <taxon>Convolvulaceae</taxon>
        <taxon>Cuscuteae</taxon>
        <taxon>Cuscuta</taxon>
        <taxon>Cuscuta subgen. Cuscuta</taxon>
    </lineage>
</organism>
<reference evidence="1" key="1">
    <citation type="submission" date="2022-07" db="EMBL/GenBank/DDBJ databases">
        <authorList>
            <person name="Macas J."/>
            <person name="Novak P."/>
            <person name="Neumann P."/>
        </authorList>
    </citation>
    <scope>NUCLEOTIDE SEQUENCE</scope>
</reference>
<dbReference type="OrthoDB" id="41501at2759"/>
<dbReference type="AlphaFoldDB" id="A0A9P0ZDT7"/>
<sequence length="92" mass="10601">MLAFQINCLPYMVLQHSVFVIPNYNKKKRYSCYIASSSFIRSVCCQKQHPPQEDSCPTEMSRREIILRTSEIALFGSIFSFSKSEDGPPNME</sequence>
<proteinExistence type="predicted"/>
<comment type="caution">
    <text evidence="1">The sequence shown here is derived from an EMBL/GenBank/DDBJ whole genome shotgun (WGS) entry which is preliminary data.</text>
</comment>
<name>A0A9P0ZDT7_CUSEU</name>